<feature type="region of interest" description="Disordered" evidence="1">
    <location>
        <begin position="848"/>
        <end position="869"/>
    </location>
</feature>
<evidence type="ECO:0008006" key="4">
    <source>
        <dbReference type="Google" id="ProtNLM"/>
    </source>
</evidence>
<protein>
    <recommendedName>
        <fullName evidence="4">Glycoside hydrolase family 42 N-terminal domain-containing protein</fullName>
    </recommendedName>
</protein>
<name>A0ABT6F6F5_9BACT</name>
<evidence type="ECO:0000313" key="3">
    <source>
        <dbReference type="Proteomes" id="UP001216907"/>
    </source>
</evidence>
<feature type="region of interest" description="Disordered" evidence="1">
    <location>
        <begin position="87"/>
        <end position="108"/>
    </location>
</feature>
<feature type="region of interest" description="Disordered" evidence="1">
    <location>
        <begin position="1054"/>
        <end position="1075"/>
    </location>
</feature>
<sequence length="1283" mass="136318">MRRRGREVLAILAVSAMGTLFLPAPRAAARGGEESTPRSGLSIELTWSVPGAADQAPALEPPPQEVVLELTDGRATEAVAWPWDADTSMRGQADPAPTPSGAWRLGSQPSGRVRMRIEATPASTLLVRRGDQVVKLPVSAILEGPQTVPQPSGLSLTVQRLPWDVLAIDFGAGAEEGVAAPGTAVPVTIGYNILQADAGEVTVRTTAVLRPIGKPDPVWQFEQREVLPANLPEPPARLWSVPAPAKEGSYILEVQATWESAGAREGSRIGRLIRRRRAAGVVSTASRRVVLAVLASQTKAVPAVLAASGAPGRPNEVDSFELSRLRSARFAAWGRSPVASGGSVWEVPAEVLVESSRRDREREWLRGFITKPGAEPAKLGPVDASGLAWTAVALRSPHPDRPHRLTVTIAGGDPSALGALVVDAGSADRRPRVLLDACGTATVAESPTGTRQPLEWIVWPGTAEPILVLFNRNPTFDVTVGAIRLIELEPTAAVAATPPVAAASGREVGIQLVGSDALERFEGSTEPGMEDAFATAENLASYLGACGSTFVILPERLEDRSRRRRLNGRLAEDATGPDRLDMVLRVLRRRGMSAWLEPDFRRHDAFPELPPPDSAEALQQGLARIGPTGAADGGAYQPLHPRVHAALERRIVESLADRNGRPGFAGVLVRLGCGPTLLGTPDTGMDDETFARFVRESFGPDAAKEIPGLGTTEADRFAVRSRYLAGIGRMPWLTWRAKAVAGLYGELAAAARKAAPGGVLVLATPTLDDGPTDAEARRVDLAGLAPSQAWRSLGLDLEEWPKRPEAPLLLRGAKSSDDGLARDLASHPDLDAQLVGFSRRGFLLHTAQDADPDGRRSRPVARALPPGESSGADGLLAHAVSALDAQRIVVPITAVAGREERVRRFAEVYRRIPMVARPTPPSAGVKDSGVVVRTLADGGRTVLEIVNDTPFAMRLAGVVKGDPNAAVEDLGRNLKLAPQAADGGRRLVVDLAPYGVSVVRVGAADVVLEKQAIYPPEPVLAAMESRSLELSSQLALLNRGLAQPIVEPPNAGFEQEPVTPVSTTAGDPQASAPGGWRLDPAGRGATVALDQKNPHAGQRCLKLESLQGPASLISGDFAPGAGATLLVQAFLRADKDQAPVRVWIEGEQEGRPFARRSDAVVATEWRALVVRASDLPPGGLDSVRLRFESTVPGRLWIDDVRVRGEIAPKAVRLNAQRTLLAALQAYREQRYAEFARLADSHWTRHPGVLALVRSDRTAPASESRPAAAQAAEASALPPDRTLR</sequence>
<organism evidence="2 3">
    <name type="scientific">Paludisphaera mucosa</name>
    <dbReference type="NCBI Taxonomy" id="3030827"/>
    <lineage>
        <taxon>Bacteria</taxon>
        <taxon>Pseudomonadati</taxon>
        <taxon>Planctomycetota</taxon>
        <taxon>Planctomycetia</taxon>
        <taxon>Isosphaerales</taxon>
        <taxon>Isosphaeraceae</taxon>
        <taxon>Paludisphaera</taxon>
    </lineage>
</organism>
<keyword evidence="3" id="KW-1185">Reference proteome</keyword>
<dbReference type="Gene3D" id="2.60.120.260">
    <property type="entry name" value="Galactose-binding domain-like"/>
    <property type="match status" value="1"/>
</dbReference>
<dbReference type="Proteomes" id="UP001216907">
    <property type="component" value="Unassembled WGS sequence"/>
</dbReference>
<reference evidence="2 3" key="1">
    <citation type="submission" date="2023-03" db="EMBL/GenBank/DDBJ databases">
        <title>Paludisphaera mucosa sp. nov. a novel planctomycete from northern fen.</title>
        <authorList>
            <person name="Ivanova A."/>
        </authorList>
    </citation>
    <scope>NUCLEOTIDE SEQUENCE [LARGE SCALE GENOMIC DNA]</scope>
    <source>
        <strain evidence="2 3">Pla2</strain>
    </source>
</reference>
<evidence type="ECO:0000256" key="1">
    <source>
        <dbReference type="SAM" id="MobiDB-lite"/>
    </source>
</evidence>
<feature type="region of interest" description="Disordered" evidence="1">
    <location>
        <begin position="1255"/>
        <end position="1283"/>
    </location>
</feature>
<accession>A0ABT6F6F5</accession>
<dbReference type="RefSeq" id="WP_277859464.1">
    <property type="nucleotide sequence ID" value="NZ_JARRAG010000001.1"/>
</dbReference>
<dbReference type="EMBL" id="JARRAG010000001">
    <property type="protein sequence ID" value="MDG3003107.1"/>
    <property type="molecule type" value="Genomic_DNA"/>
</dbReference>
<gene>
    <name evidence="2" type="ORF">PZE19_04950</name>
</gene>
<comment type="caution">
    <text evidence="2">The sequence shown here is derived from an EMBL/GenBank/DDBJ whole genome shotgun (WGS) entry which is preliminary data.</text>
</comment>
<feature type="compositionally biased region" description="Low complexity" evidence="1">
    <location>
        <begin position="1258"/>
        <end position="1283"/>
    </location>
</feature>
<proteinExistence type="predicted"/>
<evidence type="ECO:0000313" key="2">
    <source>
        <dbReference type="EMBL" id="MDG3003107.1"/>
    </source>
</evidence>